<evidence type="ECO:0008006" key="4">
    <source>
        <dbReference type="Google" id="ProtNLM"/>
    </source>
</evidence>
<name>A0A2N7VTS1_9BURK</name>
<evidence type="ECO:0000313" key="3">
    <source>
        <dbReference type="Proteomes" id="UP000235347"/>
    </source>
</evidence>
<evidence type="ECO:0000256" key="1">
    <source>
        <dbReference type="SAM" id="SignalP"/>
    </source>
</evidence>
<keyword evidence="3" id="KW-1185">Reference proteome</keyword>
<organism evidence="2 3">
    <name type="scientific">Trinickia soli</name>
    <dbReference type="NCBI Taxonomy" id="380675"/>
    <lineage>
        <taxon>Bacteria</taxon>
        <taxon>Pseudomonadati</taxon>
        <taxon>Pseudomonadota</taxon>
        <taxon>Betaproteobacteria</taxon>
        <taxon>Burkholderiales</taxon>
        <taxon>Burkholderiaceae</taxon>
        <taxon>Trinickia</taxon>
    </lineage>
</organism>
<feature type="signal peptide" evidence="1">
    <location>
        <begin position="1"/>
        <end position="38"/>
    </location>
</feature>
<accession>A0A2N7VTS1</accession>
<dbReference type="AlphaFoldDB" id="A0A2N7VTS1"/>
<keyword evidence="1" id="KW-0732">Signal</keyword>
<reference evidence="2 3" key="1">
    <citation type="submission" date="2018-01" db="EMBL/GenBank/DDBJ databases">
        <title>Whole genome analyses suggest that Burkholderia sensu lato contains two further novel genera in the rhizoxinica-symbiotica group Mycetohabitans gen. nov., and Trinickia gen. nov.: implications for the evolution of diazotrophy and nodulation in the Burkholderiaceae.</title>
        <authorList>
            <person name="Estrada-de los Santos P."/>
            <person name="Palmer M."/>
            <person name="Chavez-Ramirez B."/>
            <person name="Beukes C."/>
            <person name="Steenkamp E.T."/>
            <person name="Hirsch A.M."/>
            <person name="Manyaka P."/>
            <person name="Maluk M."/>
            <person name="Lafos M."/>
            <person name="Crook M."/>
            <person name="Gross E."/>
            <person name="Simon M.F."/>
            <person name="Bueno dos Reis Junior F."/>
            <person name="Poole P.S."/>
            <person name="Venter S.N."/>
            <person name="James E.K."/>
        </authorList>
    </citation>
    <scope>NUCLEOTIDE SEQUENCE [LARGE SCALE GENOMIC DNA]</scope>
    <source>
        <strain evidence="2 3">GP25-8</strain>
    </source>
</reference>
<feature type="chain" id="PRO_5014834623" description="Inclusion body protein" evidence="1">
    <location>
        <begin position="39"/>
        <end position="197"/>
    </location>
</feature>
<gene>
    <name evidence="2" type="ORF">C0Z19_19530</name>
</gene>
<protein>
    <recommendedName>
        <fullName evidence="4">Inclusion body protein</fullName>
    </recommendedName>
</protein>
<dbReference type="RefSeq" id="WP_102611485.1">
    <property type="nucleotide sequence ID" value="NZ_CADIKD010000027.1"/>
</dbReference>
<evidence type="ECO:0000313" key="2">
    <source>
        <dbReference type="EMBL" id="PMS20550.1"/>
    </source>
</evidence>
<comment type="caution">
    <text evidence="2">The sequence shown here is derived from an EMBL/GenBank/DDBJ whole genome shotgun (WGS) entry which is preliminary data.</text>
</comment>
<proteinExistence type="predicted"/>
<sequence length="197" mass="20020">MRRATRVVATLGGVFVCVIGAAAALAFASALSASTARAAGGLAADSSASAAAASIGDDAPPPVAWQLEVVRDGQTIDRFEATTTLGQAFSATHHDETTHRVGCKDVPAGGIDLARTISVSPIAADAGGVTLIIDANETIEDDTAPTTPEGCALPPQPRRVSASHPGLVVPAGEWVAWTLIDKNPTLVYRLHASVAPH</sequence>
<dbReference type="EMBL" id="PNYB01000018">
    <property type="protein sequence ID" value="PMS20550.1"/>
    <property type="molecule type" value="Genomic_DNA"/>
</dbReference>
<dbReference type="Proteomes" id="UP000235347">
    <property type="component" value="Unassembled WGS sequence"/>
</dbReference>